<evidence type="ECO:0000259" key="2">
    <source>
        <dbReference type="PROSITE" id="PS51194"/>
    </source>
</evidence>
<dbReference type="InterPro" id="IPR001650">
    <property type="entry name" value="Helicase_C-like"/>
</dbReference>
<dbReference type="PANTHER" id="PTHR47396:SF1">
    <property type="entry name" value="ATP-DEPENDENT HELICASE IRC3-RELATED"/>
    <property type="match status" value="1"/>
</dbReference>
<dbReference type="InterPro" id="IPR050742">
    <property type="entry name" value="Helicase_Restrict-Modif_Enz"/>
</dbReference>
<dbReference type="GO" id="GO:0005524">
    <property type="term" value="F:ATP binding"/>
    <property type="evidence" value="ECO:0007669"/>
    <property type="project" value="InterPro"/>
</dbReference>
<gene>
    <name evidence="3" type="ORF">Mal48_32630</name>
</gene>
<dbReference type="Pfam" id="PF04851">
    <property type="entry name" value="ResIII"/>
    <property type="match status" value="1"/>
</dbReference>
<dbReference type="InterPro" id="IPR027417">
    <property type="entry name" value="P-loop_NTPase"/>
</dbReference>
<name>A0A517QQU0_9PLAN</name>
<dbReference type="SMART" id="SM00487">
    <property type="entry name" value="DEXDc"/>
    <property type="match status" value="1"/>
</dbReference>
<dbReference type="InterPro" id="IPR014001">
    <property type="entry name" value="Helicase_ATP-bd"/>
</dbReference>
<dbReference type="KEGG" id="tpol:Mal48_32630"/>
<dbReference type="PROSITE" id="PS51194">
    <property type="entry name" value="HELICASE_CTER"/>
    <property type="match status" value="1"/>
</dbReference>
<feature type="domain" description="Helicase C-terminal" evidence="2">
    <location>
        <begin position="232"/>
        <end position="376"/>
    </location>
</feature>
<dbReference type="GO" id="GO:0016787">
    <property type="term" value="F:hydrolase activity"/>
    <property type="evidence" value="ECO:0007669"/>
    <property type="project" value="InterPro"/>
</dbReference>
<dbReference type="EMBL" id="CP036267">
    <property type="protein sequence ID" value="QDT34006.1"/>
    <property type="molecule type" value="Genomic_DNA"/>
</dbReference>
<dbReference type="Proteomes" id="UP000315724">
    <property type="component" value="Chromosome"/>
</dbReference>
<dbReference type="OrthoDB" id="9802848at2"/>
<dbReference type="InterPro" id="IPR006935">
    <property type="entry name" value="Helicase/UvrB_N"/>
</dbReference>
<dbReference type="SUPFAM" id="SSF52540">
    <property type="entry name" value="P-loop containing nucleoside triphosphate hydrolases"/>
    <property type="match status" value="1"/>
</dbReference>
<dbReference type="RefSeq" id="WP_145201246.1">
    <property type="nucleotide sequence ID" value="NZ_CP036267.1"/>
</dbReference>
<keyword evidence="4" id="KW-1185">Reference proteome</keyword>
<evidence type="ECO:0000313" key="4">
    <source>
        <dbReference type="Proteomes" id="UP000315724"/>
    </source>
</evidence>
<sequence length="551" mass="60933">MLTLRPYQQTAVAAVYEHLRERDDNPCVVIPTGGGKTPVMATICRDAVVTWGGRVLIVAHVKELLEQSADKLRVVCPEVKFGIYSAGLKRRDTQAPVIVAGIQSIYKRACELGPIDLILVDEAHMIPPEGEGMYQQFLAEARVVNPDVRVIGLTATPYRLKSGMICTPDHFLNDVGYEVGVRELIVQGYLSPLVTKAGLTRIDTSAVHIRGGEFVAAEVEDLMDQDELVDAACREIVEFTADRQSVLIFATGIKHGRHVQEVLLRNHDIECGFVSGETPTAERDATLKAFRDGDLRYLCNVNVLTTGFDAPNIDCVVMLRPTMSPGLYYQMVGRGFRLHPGKENCLVLDFGGNVLRHGPVDAIRIEERPAGNREAPAKECPICHAVIAAGFATCPQCGYEFPPPERQKHEAKATDAGILSDQMNDTKYEVMDISYSVHTKRDAQPGAPQTMRVDYRLGLSHWQSEFICVEHEGYARQKAEAWWSRRSPDPVPDSAERAVELAEAGALCATHAIVVRSVPGERYDRIVGYDLAEKPEPVPWGDSFDDEEVPF</sequence>
<dbReference type="CDD" id="cd18799">
    <property type="entry name" value="SF2_C_EcoAI-like"/>
    <property type="match status" value="1"/>
</dbReference>
<dbReference type="PROSITE" id="PS51192">
    <property type="entry name" value="HELICASE_ATP_BIND_1"/>
    <property type="match status" value="1"/>
</dbReference>
<evidence type="ECO:0000259" key="1">
    <source>
        <dbReference type="PROSITE" id="PS51192"/>
    </source>
</evidence>
<dbReference type="GO" id="GO:0003677">
    <property type="term" value="F:DNA binding"/>
    <property type="evidence" value="ECO:0007669"/>
    <property type="project" value="InterPro"/>
</dbReference>
<dbReference type="Pfam" id="PF00271">
    <property type="entry name" value="Helicase_C"/>
    <property type="match status" value="1"/>
</dbReference>
<dbReference type="AlphaFoldDB" id="A0A517QQU0"/>
<evidence type="ECO:0000313" key="3">
    <source>
        <dbReference type="EMBL" id="QDT34006.1"/>
    </source>
</evidence>
<dbReference type="GO" id="GO:0005829">
    <property type="term" value="C:cytosol"/>
    <property type="evidence" value="ECO:0007669"/>
    <property type="project" value="TreeGrafter"/>
</dbReference>
<organism evidence="3 4">
    <name type="scientific">Thalassoglobus polymorphus</name>
    <dbReference type="NCBI Taxonomy" id="2527994"/>
    <lineage>
        <taxon>Bacteria</taxon>
        <taxon>Pseudomonadati</taxon>
        <taxon>Planctomycetota</taxon>
        <taxon>Planctomycetia</taxon>
        <taxon>Planctomycetales</taxon>
        <taxon>Planctomycetaceae</taxon>
        <taxon>Thalassoglobus</taxon>
    </lineage>
</organism>
<proteinExistence type="predicted"/>
<dbReference type="Gene3D" id="3.40.50.300">
    <property type="entry name" value="P-loop containing nucleotide triphosphate hydrolases"/>
    <property type="match status" value="2"/>
</dbReference>
<dbReference type="PANTHER" id="PTHR47396">
    <property type="entry name" value="TYPE I RESTRICTION ENZYME ECOKI R PROTEIN"/>
    <property type="match status" value="1"/>
</dbReference>
<reference evidence="3 4" key="1">
    <citation type="submission" date="2019-02" db="EMBL/GenBank/DDBJ databases">
        <title>Deep-cultivation of Planctomycetes and their phenomic and genomic characterization uncovers novel biology.</title>
        <authorList>
            <person name="Wiegand S."/>
            <person name="Jogler M."/>
            <person name="Boedeker C."/>
            <person name="Pinto D."/>
            <person name="Vollmers J."/>
            <person name="Rivas-Marin E."/>
            <person name="Kohn T."/>
            <person name="Peeters S.H."/>
            <person name="Heuer A."/>
            <person name="Rast P."/>
            <person name="Oberbeckmann S."/>
            <person name="Bunk B."/>
            <person name="Jeske O."/>
            <person name="Meyerdierks A."/>
            <person name="Storesund J.E."/>
            <person name="Kallscheuer N."/>
            <person name="Luecker S."/>
            <person name="Lage O.M."/>
            <person name="Pohl T."/>
            <person name="Merkel B.J."/>
            <person name="Hornburger P."/>
            <person name="Mueller R.-W."/>
            <person name="Bruemmer F."/>
            <person name="Labrenz M."/>
            <person name="Spormann A.M."/>
            <person name="Op den Camp H."/>
            <person name="Overmann J."/>
            <person name="Amann R."/>
            <person name="Jetten M.S.M."/>
            <person name="Mascher T."/>
            <person name="Medema M.H."/>
            <person name="Devos D.P."/>
            <person name="Kaster A.-K."/>
            <person name="Ovreas L."/>
            <person name="Rohde M."/>
            <person name="Galperin M.Y."/>
            <person name="Jogler C."/>
        </authorList>
    </citation>
    <scope>NUCLEOTIDE SEQUENCE [LARGE SCALE GENOMIC DNA]</scope>
    <source>
        <strain evidence="3 4">Mal48</strain>
    </source>
</reference>
<protein>
    <submittedName>
        <fullName evidence="3">Type I restriction enzyme EcoKI subunit R</fullName>
    </submittedName>
</protein>
<accession>A0A517QQU0</accession>
<feature type="domain" description="Helicase ATP-binding" evidence="1">
    <location>
        <begin position="17"/>
        <end position="157"/>
    </location>
</feature>
<dbReference type="SMART" id="SM00490">
    <property type="entry name" value="HELICc"/>
    <property type="match status" value="1"/>
</dbReference>